<dbReference type="Pfam" id="PF02585">
    <property type="entry name" value="PIG-L"/>
    <property type="match status" value="1"/>
</dbReference>
<evidence type="ECO:0008006" key="3">
    <source>
        <dbReference type="Google" id="ProtNLM"/>
    </source>
</evidence>
<dbReference type="Proteomes" id="UP000635565">
    <property type="component" value="Unassembled WGS sequence"/>
</dbReference>
<dbReference type="RefSeq" id="WP_201367122.1">
    <property type="nucleotide sequence ID" value="NZ_BNJJ01000039.1"/>
</dbReference>
<protein>
    <recommendedName>
        <fullName evidence="3">GlcNAc-PI de-N-acetylase</fullName>
    </recommendedName>
</protein>
<gene>
    <name evidence="1" type="ORF">KSZ_75600</name>
</gene>
<dbReference type="InterPro" id="IPR003737">
    <property type="entry name" value="GlcNAc_PI_deacetylase-related"/>
</dbReference>
<dbReference type="PANTHER" id="PTHR12993">
    <property type="entry name" value="N-ACETYLGLUCOSAMINYL-PHOSPHATIDYLINOSITOL DE-N-ACETYLASE-RELATED"/>
    <property type="match status" value="1"/>
</dbReference>
<evidence type="ECO:0000313" key="1">
    <source>
        <dbReference type="EMBL" id="GHO89554.1"/>
    </source>
</evidence>
<organism evidence="1 2">
    <name type="scientific">Dictyobacter formicarum</name>
    <dbReference type="NCBI Taxonomy" id="2778368"/>
    <lineage>
        <taxon>Bacteria</taxon>
        <taxon>Bacillati</taxon>
        <taxon>Chloroflexota</taxon>
        <taxon>Ktedonobacteria</taxon>
        <taxon>Ktedonobacterales</taxon>
        <taxon>Dictyobacteraceae</taxon>
        <taxon>Dictyobacter</taxon>
    </lineage>
</organism>
<sequence>MRSMNPTILAVFAHPDDDALSCMGTLAKFARENYQVHVLTLTTGTRSNTSVGLVRLSEAQAVAEIVGYTLTQHDLPDGRLTCDIDTVALIEKYIKQLRPQVVITHYPQNAGYGHQDHDMVAAATVNAARRTSCVECILYAEPPVQNWGFLPNFFVDITDYIDLKKHAIALHHSESSKSYMLPDIAAMRASWWALQSHPDNYCDGRSLEPFVMVKGLLGRDTFISSDYSNSEYATAPMTFDEVGGHNVPALPSPHLTSAGQ</sequence>
<reference evidence="1 2" key="1">
    <citation type="journal article" date="2021" name="Int. J. Syst. Evol. Microbiol.">
        <title>Reticulibacter mediterranei gen. nov., sp. nov., within the new family Reticulibacteraceae fam. nov., and Ktedonospora formicarum gen. nov., sp. nov., Ktedonobacter robiniae sp. nov., Dictyobacter formicarum sp. nov. and Dictyobacter arantiisoli sp. nov., belonging to the class Ktedonobacteria.</title>
        <authorList>
            <person name="Yabe S."/>
            <person name="Zheng Y."/>
            <person name="Wang C.M."/>
            <person name="Sakai Y."/>
            <person name="Abe K."/>
            <person name="Yokota A."/>
            <person name="Donadio S."/>
            <person name="Cavaletti L."/>
            <person name="Monciardini P."/>
        </authorList>
    </citation>
    <scope>NUCLEOTIDE SEQUENCE [LARGE SCALE GENOMIC DNA]</scope>
    <source>
        <strain evidence="1 2">SOSP1-9</strain>
    </source>
</reference>
<dbReference type="InterPro" id="IPR024078">
    <property type="entry name" value="LmbE-like_dom_sf"/>
</dbReference>
<dbReference type="EMBL" id="BNJJ01000039">
    <property type="protein sequence ID" value="GHO89554.1"/>
    <property type="molecule type" value="Genomic_DNA"/>
</dbReference>
<name>A0ABQ3VV47_9CHLR</name>
<dbReference type="SUPFAM" id="SSF102588">
    <property type="entry name" value="LmbE-like"/>
    <property type="match status" value="1"/>
</dbReference>
<comment type="caution">
    <text evidence="1">The sequence shown here is derived from an EMBL/GenBank/DDBJ whole genome shotgun (WGS) entry which is preliminary data.</text>
</comment>
<keyword evidence="2" id="KW-1185">Reference proteome</keyword>
<evidence type="ECO:0000313" key="2">
    <source>
        <dbReference type="Proteomes" id="UP000635565"/>
    </source>
</evidence>
<accession>A0ABQ3VV47</accession>
<dbReference type="PANTHER" id="PTHR12993:SF11">
    <property type="entry name" value="N-ACETYLGLUCOSAMINYL-PHOSPHATIDYLINOSITOL DE-N-ACETYLASE"/>
    <property type="match status" value="1"/>
</dbReference>
<proteinExistence type="predicted"/>
<dbReference type="Gene3D" id="3.40.50.10320">
    <property type="entry name" value="LmbE-like"/>
    <property type="match status" value="1"/>
</dbReference>